<comment type="caution">
    <text evidence="17">The sequence shown here is derived from an EMBL/GenBank/DDBJ whole genome shotgun (WGS) entry which is preliminary data.</text>
</comment>
<evidence type="ECO:0000256" key="12">
    <source>
        <dbReference type="PIRNR" id="PIRNR028937"/>
    </source>
</evidence>
<dbReference type="InterPro" id="IPR000172">
    <property type="entry name" value="GMC_OxRdtase_N"/>
</dbReference>
<comment type="similarity">
    <text evidence="4 12">Belongs to the GMC oxidoreductase family.</text>
</comment>
<keyword evidence="11" id="KW-0472">Membrane</keyword>
<dbReference type="GO" id="GO:0050660">
    <property type="term" value="F:flavin adenine dinucleotide binding"/>
    <property type="evidence" value="ECO:0007669"/>
    <property type="project" value="InterPro"/>
</dbReference>
<evidence type="ECO:0000313" key="17">
    <source>
        <dbReference type="EMBL" id="KAF3769946.1"/>
    </source>
</evidence>
<dbReference type="InterPro" id="IPR007867">
    <property type="entry name" value="GMC_OxRtase_C"/>
</dbReference>
<evidence type="ECO:0000256" key="5">
    <source>
        <dbReference type="ARBA" id="ARBA00013125"/>
    </source>
</evidence>
<keyword evidence="10 12" id="KW-0560">Oxidoreductase</keyword>
<feature type="domain" description="Glucose-methanol-choline oxidoreductase N-terminal" evidence="14">
    <location>
        <begin position="279"/>
        <end position="514"/>
    </location>
</feature>
<dbReference type="Proteomes" id="UP000803844">
    <property type="component" value="Unassembled WGS sequence"/>
</dbReference>
<evidence type="ECO:0000256" key="8">
    <source>
        <dbReference type="ARBA" id="ARBA00022827"/>
    </source>
</evidence>
<feature type="domain" description="Glucose-methanol-choline oxidoreductase C-terminal" evidence="16">
    <location>
        <begin position="597"/>
        <end position="754"/>
    </location>
</feature>
<evidence type="ECO:0000256" key="9">
    <source>
        <dbReference type="ARBA" id="ARBA00022989"/>
    </source>
</evidence>
<keyword evidence="6" id="KW-0285">Flavoprotein</keyword>
<evidence type="ECO:0000256" key="3">
    <source>
        <dbReference type="ARBA" id="ARBA00004370"/>
    </source>
</evidence>
<dbReference type="Gene3D" id="3.50.50.60">
    <property type="entry name" value="FAD/NAD(P)-binding domain"/>
    <property type="match status" value="2"/>
</dbReference>
<gene>
    <name evidence="17" type="ORF">M406DRAFT_325426</name>
</gene>
<dbReference type="Pfam" id="PF00732">
    <property type="entry name" value="GMC_oxred_N"/>
    <property type="match status" value="1"/>
</dbReference>
<dbReference type="SUPFAM" id="SSF51905">
    <property type="entry name" value="FAD/NAD(P)-binding domain"/>
    <property type="match status" value="1"/>
</dbReference>
<evidence type="ECO:0000256" key="1">
    <source>
        <dbReference type="ARBA" id="ARBA00000920"/>
    </source>
</evidence>
<proteinExistence type="inferred from homology"/>
<keyword evidence="18" id="KW-1185">Reference proteome</keyword>
<dbReference type="EMBL" id="MU032344">
    <property type="protein sequence ID" value="KAF3769946.1"/>
    <property type="molecule type" value="Genomic_DNA"/>
</dbReference>
<dbReference type="EC" id="1.1.3.20" evidence="5 12"/>
<evidence type="ECO:0000256" key="6">
    <source>
        <dbReference type="ARBA" id="ARBA00022630"/>
    </source>
</evidence>
<protein>
    <recommendedName>
        <fullName evidence="5 12">Long-chain-alcohol oxidase</fullName>
        <ecNumber evidence="5 12">1.1.3.20</ecNumber>
    </recommendedName>
</protein>
<feature type="domain" description="FAD-dependent oxidoreductase 2 FAD-binding" evidence="15">
    <location>
        <begin position="229"/>
        <end position="261"/>
    </location>
</feature>
<name>A0A9P4YBD7_CRYP1</name>
<dbReference type="GO" id="GO:0016020">
    <property type="term" value="C:membrane"/>
    <property type="evidence" value="ECO:0007669"/>
    <property type="project" value="UniProtKB-SubCell"/>
</dbReference>
<accession>A0A9P4YBD7</accession>
<evidence type="ECO:0000256" key="4">
    <source>
        <dbReference type="ARBA" id="ARBA00010790"/>
    </source>
</evidence>
<evidence type="ECO:0000256" key="7">
    <source>
        <dbReference type="ARBA" id="ARBA00022692"/>
    </source>
</evidence>
<sequence>MSSESLQAPRSPELPMTPPAGFWSETQWDIFWAVMDSIIPAIVSKPCLTDGLSQLGISDAAYSSVMETARHTKLEKKDEASLQAFLQERLSTSPAVRETIIRITSRLPVKQQEALGTFLSSLASSIGAFLMTGSCIPFHQQSTLIREAVIQGWHVSWLSGLRRASRALVRIAQIAWLMSSPMFRQVVGYPEVPLNWKPAPDFDFAFLQPGPGEAAGSPSAPSTITIETDIVIVGSGCGGAVCAKILAEAGHRVLVVDKGYYFPPSQLPMPGTAASRYLFDRAVNSSVDTSISIIAGATWGGGGTVNWSVSLRTQDAVRKEWATDEEGEGGGLGFFAGPEYEACMDRVCERMGVSTEPVVQTHRGRVLLEGSRKLGWRADVCPQNTGGKEHSCGHCTMGCGSGEKQGPATCWLPDAARAGAEFMEGFDVEKILFEEGEDVNNNNKRTATGVAGTWTARDEKGTVSGAVEERVTRKVMIKAKKVIVSCGALWTPMLLLRSGLTNPQIGRNLRLHPCYTAGGFFMEDTKPWEGAIITSYCSELEDLDGHGHGVKLETTNMTPYTCLSSLPFRTGLDFKRNALRYRHFDAFISATRDRDSGRVHPDPATGAIQVDYTASDFDRAHTLEGVLALCKIMYIMGAREIEPFVSGVEPFVREDGNSTQEDEAEEEKKQAGGAVDPAFTAWLDKVRRLGSIRGNVGCASAHQMGSCRMSAREDGGVVDRHGKVWGVEGLYVADASVFPSASGVNPMVTVMAIADWIARAVDRDLKGTTTMKKEDRRGEEEE</sequence>
<comment type="subcellular location">
    <subcellularLocation>
        <location evidence="3">Membrane</location>
    </subcellularLocation>
</comment>
<reference evidence="17" key="1">
    <citation type="journal article" date="2020" name="Phytopathology">
        <title>Genome sequence of the chestnut blight fungus Cryphonectria parasitica EP155: A fundamental resource for an archetypical invasive plant pathogen.</title>
        <authorList>
            <person name="Crouch J.A."/>
            <person name="Dawe A."/>
            <person name="Aerts A."/>
            <person name="Barry K."/>
            <person name="Churchill A.C.L."/>
            <person name="Grimwood J."/>
            <person name="Hillman B."/>
            <person name="Milgroom M.G."/>
            <person name="Pangilinan J."/>
            <person name="Smith M."/>
            <person name="Salamov A."/>
            <person name="Schmutz J."/>
            <person name="Yadav J."/>
            <person name="Grigoriev I.V."/>
            <person name="Nuss D."/>
        </authorList>
    </citation>
    <scope>NUCLEOTIDE SEQUENCE</scope>
    <source>
        <strain evidence="17">EP155</strain>
    </source>
</reference>
<dbReference type="OrthoDB" id="269227at2759"/>
<evidence type="ECO:0000259" key="14">
    <source>
        <dbReference type="Pfam" id="PF00732"/>
    </source>
</evidence>
<dbReference type="GeneID" id="63837107"/>
<dbReference type="InterPro" id="IPR036188">
    <property type="entry name" value="FAD/NAD-bd_sf"/>
</dbReference>
<dbReference type="PIRSF" id="PIRSF028937">
    <property type="entry name" value="Lg_Ch_AO"/>
    <property type="match status" value="1"/>
</dbReference>
<keyword evidence="7" id="KW-0812">Transmembrane</keyword>
<feature type="active site" description="Proton acceptor" evidence="13">
    <location>
        <position position="702"/>
    </location>
</feature>
<dbReference type="PANTHER" id="PTHR46056">
    <property type="entry name" value="LONG-CHAIN-ALCOHOL OXIDASE"/>
    <property type="match status" value="1"/>
</dbReference>
<comment type="catalytic activity">
    <reaction evidence="1 12">
        <text>a long-chain primary fatty alcohol + O2 = a long-chain fatty aldehyde + H2O2</text>
        <dbReference type="Rhea" id="RHEA:22756"/>
        <dbReference type="ChEBI" id="CHEBI:15379"/>
        <dbReference type="ChEBI" id="CHEBI:16240"/>
        <dbReference type="ChEBI" id="CHEBI:17176"/>
        <dbReference type="ChEBI" id="CHEBI:77396"/>
        <dbReference type="EC" id="1.1.3.20"/>
    </reaction>
</comment>
<dbReference type="GO" id="GO:0046577">
    <property type="term" value="F:long-chain-alcohol oxidase activity"/>
    <property type="evidence" value="ECO:0007669"/>
    <property type="project" value="UniProtKB-EC"/>
</dbReference>
<evidence type="ECO:0000259" key="15">
    <source>
        <dbReference type="Pfam" id="PF00890"/>
    </source>
</evidence>
<evidence type="ECO:0000256" key="2">
    <source>
        <dbReference type="ARBA" id="ARBA00003842"/>
    </source>
</evidence>
<dbReference type="InterPro" id="IPR003953">
    <property type="entry name" value="FAD-dep_OxRdtase_2_FAD-bd"/>
</dbReference>
<evidence type="ECO:0000259" key="16">
    <source>
        <dbReference type="Pfam" id="PF05199"/>
    </source>
</evidence>
<evidence type="ECO:0000313" key="18">
    <source>
        <dbReference type="Proteomes" id="UP000803844"/>
    </source>
</evidence>
<dbReference type="Pfam" id="PF00890">
    <property type="entry name" value="FAD_binding_2"/>
    <property type="match status" value="1"/>
</dbReference>
<dbReference type="InterPro" id="IPR012400">
    <property type="entry name" value="Long_Oxdase"/>
</dbReference>
<evidence type="ECO:0000256" key="10">
    <source>
        <dbReference type="ARBA" id="ARBA00023002"/>
    </source>
</evidence>
<dbReference type="RefSeq" id="XP_040780907.1">
    <property type="nucleotide sequence ID" value="XM_040919978.1"/>
</dbReference>
<comment type="function">
    <text evidence="2">Long-chain fatty alcohol oxidase involved in the omega-oxidation pathway of lipid degradation.</text>
</comment>
<dbReference type="Pfam" id="PF05199">
    <property type="entry name" value="GMC_oxred_C"/>
    <property type="match status" value="1"/>
</dbReference>
<dbReference type="PANTHER" id="PTHR46056:SF12">
    <property type="entry name" value="LONG-CHAIN-ALCOHOL OXIDASE"/>
    <property type="match status" value="1"/>
</dbReference>
<evidence type="ECO:0000256" key="11">
    <source>
        <dbReference type="ARBA" id="ARBA00023136"/>
    </source>
</evidence>
<dbReference type="AlphaFoldDB" id="A0A9P4YBD7"/>
<evidence type="ECO:0000256" key="13">
    <source>
        <dbReference type="PIRSR" id="PIRSR028937-1"/>
    </source>
</evidence>
<keyword evidence="9" id="KW-1133">Transmembrane helix</keyword>
<organism evidence="17 18">
    <name type="scientific">Cryphonectria parasitica (strain ATCC 38755 / EP155)</name>
    <dbReference type="NCBI Taxonomy" id="660469"/>
    <lineage>
        <taxon>Eukaryota</taxon>
        <taxon>Fungi</taxon>
        <taxon>Dikarya</taxon>
        <taxon>Ascomycota</taxon>
        <taxon>Pezizomycotina</taxon>
        <taxon>Sordariomycetes</taxon>
        <taxon>Sordariomycetidae</taxon>
        <taxon>Diaporthales</taxon>
        <taxon>Cryphonectriaceae</taxon>
        <taxon>Cryphonectria-Endothia species complex</taxon>
        <taxon>Cryphonectria</taxon>
    </lineage>
</organism>
<keyword evidence="8" id="KW-0274">FAD</keyword>